<reference evidence="2 3" key="1">
    <citation type="submission" date="2019-06" db="EMBL/GenBank/DDBJ databases">
        <title>Whole genome shotgun sequence of Streptomyces cacaoi subsp. cacaoi NBRC 12748.</title>
        <authorList>
            <person name="Hosoyama A."/>
            <person name="Uohara A."/>
            <person name="Ohji S."/>
            <person name="Ichikawa N."/>
        </authorList>
    </citation>
    <scope>NUCLEOTIDE SEQUENCE [LARGE SCALE GENOMIC DNA]</scope>
    <source>
        <strain evidence="2 3">NBRC 12748</strain>
    </source>
</reference>
<keyword evidence="1" id="KW-1133">Transmembrane helix</keyword>
<evidence type="ECO:0000256" key="1">
    <source>
        <dbReference type="SAM" id="Phobius"/>
    </source>
</evidence>
<comment type="caution">
    <text evidence="2">The sequence shown here is derived from an EMBL/GenBank/DDBJ whole genome shotgun (WGS) entry which is preliminary data.</text>
</comment>
<keyword evidence="1" id="KW-0812">Transmembrane</keyword>
<dbReference type="Pfam" id="PF04341">
    <property type="entry name" value="DUF485"/>
    <property type="match status" value="1"/>
</dbReference>
<sequence>MRNDDPWSAALPARALPTEALPARALPTEALPAEEGGHRAATAAPAVASVPPVPPGSVPAVSSASPAGCADIYLTVQRSAAFQRVRRRHRAFVLPAAAAFLLWYLGYLVLATGAPGLMAREVAGVLNVGMVAGLAQFATVFLLTWAYARHARLRRDGPALELRWETQDMTRVAARHADVPADGTAGAARGEGPR</sequence>
<feature type="transmembrane region" description="Helical" evidence="1">
    <location>
        <begin position="91"/>
        <end position="110"/>
    </location>
</feature>
<dbReference type="PANTHER" id="PTHR38441">
    <property type="entry name" value="INTEGRAL MEMBRANE PROTEIN-RELATED"/>
    <property type="match status" value="1"/>
</dbReference>
<evidence type="ECO:0000313" key="2">
    <source>
        <dbReference type="EMBL" id="GEB49998.1"/>
    </source>
</evidence>
<protein>
    <recommendedName>
        <fullName evidence="4">DUF485 domain-containing protein</fullName>
    </recommendedName>
</protein>
<dbReference type="InterPro" id="IPR007436">
    <property type="entry name" value="DUF485"/>
</dbReference>
<dbReference type="AlphaFoldDB" id="A0A4Y3QZY8"/>
<dbReference type="RefSeq" id="WP_086813838.1">
    <property type="nucleotide sequence ID" value="NZ_BJMM01000010.1"/>
</dbReference>
<dbReference type="PANTHER" id="PTHR38441:SF1">
    <property type="entry name" value="MEMBRANE PROTEIN"/>
    <property type="match status" value="1"/>
</dbReference>
<keyword evidence="3" id="KW-1185">Reference proteome</keyword>
<evidence type="ECO:0008006" key="4">
    <source>
        <dbReference type="Google" id="ProtNLM"/>
    </source>
</evidence>
<keyword evidence="1" id="KW-0472">Membrane</keyword>
<feature type="transmembrane region" description="Helical" evidence="1">
    <location>
        <begin position="122"/>
        <end position="148"/>
    </location>
</feature>
<accession>A0A4Y3QZY8</accession>
<dbReference type="Proteomes" id="UP000319210">
    <property type="component" value="Unassembled WGS sequence"/>
</dbReference>
<gene>
    <name evidence="2" type="ORF">SCA03_25490</name>
</gene>
<organism evidence="2 3">
    <name type="scientific">Streptomyces cacaoi</name>
    <dbReference type="NCBI Taxonomy" id="1898"/>
    <lineage>
        <taxon>Bacteria</taxon>
        <taxon>Bacillati</taxon>
        <taxon>Actinomycetota</taxon>
        <taxon>Actinomycetes</taxon>
        <taxon>Kitasatosporales</taxon>
        <taxon>Streptomycetaceae</taxon>
        <taxon>Streptomyces</taxon>
    </lineage>
</organism>
<proteinExistence type="predicted"/>
<name>A0A4Y3QZY8_STRCI</name>
<dbReference type="EMBL" id="BJMM01000010">
    <property type="protein sequence ID" value="GEB49998.1"/>
    <property type="molecule type" value="Genomic_DNA"/>
</dbReference>
<evidence type="ECO:0000313" key="3">
    <source>
        <dbReference type="Proteomes" id="UP000319210"/>
    </source>
</evidence>
<dbReference type="OrthoDB" id="3543412at2"/>